<proteinExistence type="predicted"/>
<keyword evidence="5" id="KW-0030">Aminoacyl-tRNA synthetase</keyword>
<sequence length="119" mass="13833">MKGWEYIPIFDYFVSQFKGRGFIVLNDTYVTDDSGTGIVHQAPAFGEEDYRICLENKIITEDGFLPCPVDEQGRFTQEVADFAGIYVKEADKNIQKILKQKNRLIIQSQLKHSYPFCWR</sequence>
<accession>A0A2P4Q2Y1</accession>
<keyword evidence="2" id="KW-0547">Nucleotide-binding</keyword>
<keyword evidence="3" id="KW-0067">ATP-binding</keyword>
<evidence type="ECO:0000256" key="2">
    <source>
        <dbReference type="ARBA" id="ARBA00022741"/>
    </source>
</evidence>
<evidence type="ECO:0000256" key="4">
    <source>
        <dbReference type="ARBA" id="ARBA00022917"/>
    </source>
</evidence>
<gene>
    <name evidence="6" type="ORF">GLOIN_2v1774053</name>
</gene>
<organism evidence="6 7">
    <name type="scientific">Rhizophagus irregularis (strain DAOM 181602 / DAOM 197198 / MUCL 43194)</name>
    <name type="common">Arbuscular mycorrhizal fungus</name>
    <name type="synonym">Glomus intraradices</name>
    <dbReference type="NCBI Taxonomy" id="747089"/>
    <lineage>
        <taxon>Eukaryota</taxon>
        <taxon>Fungi</taxon>
        <taxon>Fungi incertae sedis</taxon>
        <taxon>Mucoromycota</taxon>
        <taxon>Glomeromycotina</taxon>
        <taxon>Glomeromycetes</taxon>
        <taxon>Glomerales</taxon>
        <taxon>Glomeraceae</taxon>
        <taxon>Rhizophagus</taxon>
    </lineage>
</organism>
<keyword evidence="7" id="KW-1185">Reference proteome</keyword>
<dbReference type="SUPFAM" id="SSF50677">
    <property type="entry name" value="ValRS/IleRS/LeuRS editing domain"/>
    <property type="match status" value="1"/>
</dbReference>
<evidence type="ECO:0000313" key="6">
    <source>
        <dbReference type="EMBL" id="POG72007.1"/>
    </source>
</evidence>
<comment type="caution">
    <text evidence="6">The sequence shown here is derived from an EMBL/GenBank/DDBJ whole genome shotgun (WGS) entry which is preliminary data.</text>
</comment>
<protein>
    <submittedName>
        <fullName evidence="6">Aminoacyl-tRNA synthetase</fullName>
    </submittedName>
</protein>
<reference evidence="6 7" key="1">
    <citation type="journal article" date="2013" name="Proc. Natl. Acad. Sci. U.S.A.">
        <title>Genome of an arbuscular mycorrhizal fungus provides insight into the oldest plant symbiosis.</title>
        <authorList>
            <person name="Tisserant E."/>
            <person name="Malbreil M."/>
            <person name="Kuo A."/>
            <person name="Kohler A."/>
            <person name="Symeonidi A."/>
            <person name="Balestrini R."/>
            <person name="Charron P."/>
            <person name="Duensing N."/>
            <person name="Frei Dit Frey N."/>
            <person name="Gianinazzi-Pearson V."/>
            <person name="Gilbert L.B."/>
            <person name="Handa Y."/>
            <person name="Herr J.R."/>
            <person name="Hijri M."/>
            <person name="Koul R."/>
            <person name="Kawaguchi M."/>
            <person name="Krajinski F."/>
            <person name="Lammers P.J."/>
            <person name="Masclaux F.G."/>
            <person name="Murat C."/>
            <person name="Morin E."/>
            <person name="Ndikumana S."/>
            <person name="Pagni M."/>
            <person name="Petitpierre D."/>
            <person name="Requena N."/>
            <person name="Rosikiewicz P."/>
            <person name="Riley R."/>
            <person name="Saito K."/>
            <person name="San Clemente H."/>
            <person name="Shapiro H."/>
            <person name="van Tuinen D."/>
            <person name="Becard G."/>
            <person name="Bonfante P."/>
            <person name="Paszkowski U."/>
            <person name="Shachar-Hill Y.Y."/>
            <person name="Tuskan G.A."/>
            <person name="Young P.W."/>
            <person name="Sanders I.R."/>
            <person name="Henrissat B."/>
            <person name="Rensing S.A."/>
            <person name="Grigoriev I.V."/>
            <person name="Corradi N."/>
            <person name="Roux C."/>
            <person name="Martin F."/>
        </authorList>
    </citation>
    <scope>NUCLEOTIDE SEQUENCE [LARGE SCALE GENOMIC DNA]</scope>
    <source>
        <strain evidence="6 7">DAOM 197198</strain>
    </source>
</reference>
<dbReference type="GO" id="GO:0006428">
    <property type="term" value="P:isoleucyl-tRNA aminoacylation"/>
    <property type="evidence" value="ECO:0007669"/>
    <property type="project" value="TreeGrafter"/>
</dbReference>
<evidence type="ECO:0000256" key="3">
    <source>
        <dbReference type="ARBA" id="ARBA00022840"/>
    </source>
</evidence>
<dbReference type="PANTHER" id="PTHR42780">
    <property type="entry name" value="SOLEUCYL-TRNA SYNTHETASE"/>
    <property type="match status" value="1"/>
</dbReference>
<dbReference type="VEuPathDB" id="FungiDB:RhiirFUN_015836"/>
<keyword evidence="1" id="KW-0436">Ligase</keyword>
<evidence type="ECO:0000256" key="1">
    <source>
        <dbReference type="ARBA" id="ARBA00022598"/>
    </source>
</evidence>
<dbReference type="Gene3D" id="3.90.740.10">
    <property type="entry name" value="Valyl/Leucyl/Isoleucyl-tRNA synthetase, editing domain"/>
    <property type="match status" value="1"/>
</dbReference>
<dbReference type="InterPro" id="IPR023586">
    <property type="entry name" value="Ile-tRNA-ligase_type2"/>
</dbReference>
<evidence type="ECO:0000256" key="5">
    <source>
        <dbReference type="ARBA" id="ARBA00023146"/>
    </source>
</evidence>
<reference evidence="6 7" key="2">
    <citation type="journal article" date="2018" name="New Phytol.">
        <title>High intraspecific genome diversity in the model arbuscular mycorrhizal symbiont Rhizophagus irregularis.</title>
        <authorList>
            <person name="Chen E.C.H."/>
            <person name="Morin E."/>
            <person name="Beaudet D."/>
            <person name="Noel J."/>
            <person name="Yildirir G."/>
            <person name="Ndikumana S."/>
            <person name="Charron P."/>
            <person name="St-Onge C."/>
            <person name="Giorgi J."/>
            <person name="Kruger M."/>
            <person name="Marton T."/>
            <person name="Ropars J."/>
            <person name="Grigoriev I.V."/>
            <person name="Hainaut M."/>
            <person name="Henrissat B."/>
            <person name="Roux C."/>
            <person name="Martin F."/>
            <person name="Corradi N."/>
        </authorList>
    </citation>
    <scope>NUCLEOTIDE SEQUENCE [LARGE SCALE GENOMIC DNA]</scope>
    <source>
        <strain evidence="6 7">DAOM 197198</strain>
    </source>
</reference>
<evidence type="ECO:0000313" key="7">
    <source>
        <dbReference type="Proteomes" id="UP000018888"/>
    </source>
</evidence>
<keyword evidence="4" id="KW-0648">Protein biosynthesis</keyword>
<dbReference type="AlphaFoldDB" id="A0A2P4Q2Y1"/>
<dbReference type="EMBL" id="AUPC02000100">
    <property type="protein sequence ID" value="POG72007.1"/>
    <property type="molecule type" value="Genomic_DNA"/>
</dbReference>
<name>A0A2P4Q2Y1_RHIID</name>
<dbReference type="Proteomes" id="UP000018888">
    <property type="component" value="Unassembled WGS sequence"/>
</dbReference>
<dbReference type="GO" id="GO:0004822">
    <property type="term" value="F:isoleucine-tRNA ligase activity"/>
    <property type="evidence" value="ECO:0007669"/>
    <property type="project" value="InterPro"/>
</dbReference>
<dbReference type="PANTHER" id="PTHR42780:SF1">
    <property type="entry name" value="ISOLEUCINE--TRNA LIGASE, CYTOPLASMIC"/>
    <property type="match status" value="1"/>
</dbReference>
<dbReference type="GO" id="GO:0002161">
    <property type="term" value="F:aminoacyl-tRNA deacylase activity"/>
    <property type="evidence" value="ECO:0007669"/>
    <property type="project" value="InterPro"/>
</dbReference>
<dbReference type="GO" id="GO:0005524">
    <property type="term" value="F:ATP binding"/>
    <property type="evidence" value="ECO:0007669"/>
    <property type="project" value="UniProtKB-KW"/>
</dbReference>
<dbReference type="InterPro" id="IPR009008">
    <property type="entry name" value="Val/Leu/Ile-tRNA-synth_edit"/>
</dbReference>